<dbReference type="AlphaFoldDB" id="A0A9X2NL42"/>
<dbReference type="EMBL" id="JAMXQV010000060">
    <property type="protein sequence ID" value="MCR6490831.1"/>
    <property type="molecule type" value="Genomic_DNA"/>
</dbReference>
<evidence type="ECO:0000313" key="2">
    <source>
        <dbReference type="Proteomes" id="UP001144096"/>
    </source>
</evidence>
<dbReference type="PROSITE" id="PS51257">
    <property type="entry name" value="PROKAR_LIPOPROTEIN"/>
    <property type="match status" value="1"/>
</dbReference>
<keyword evidence="2" id="KW-1185">Reference proteome</keyword>
<comment type="caution">
    <text evidence="1">The sequence shown here is derived from an EMBL/GenBank/DDBJ whole genome shotgun (WGS) entry which is preliminary data.</text>
</comment>
<proteinExistence type="predicted"/>
<dbReference type="RefSeq" id="WP_257927408.1">
    <property type="nucleotide sequence ID" value="NZ_JAMXQV010000060.1"/>
</dbReference>
<name>A0A9X2NL42_9PSEU</name>
<dbReference type="Proteomes" id="UP001144096">
    <property type="component" value="Unassembled WGS sequence"/>
</dbReference>
<organism evidence="1 2">
    <name type="scientific">Amycolatopsis iheyensis</name>
    <dbReference type="NCBI Taxonomy" id="2945988"/>
    <lineage>
        <taxon>Bacteria</taxon>
        <taxon>Bacillati</taxon>
        <taxon>Actinomycetota</taxon>
        <taxon>Actinomycetes</taxon>
        <taxon>Pseudonocardiales</taxon>
        <taxon>Pseudonocardiaceae</taxon>
        <taxon>Amycolatopsis</taxon>
    </lineage>
</organism>
<accession>A0A9X2NL42</accession>
<sequence>MKERIALVVAAFVVALGVSVGTAGPASAYSCEVYPGSGSPDYVIGRCTGGLPGFFRMLGRCLIPGGGSYVIVGNWQSGDAGDHNGISIAYCRSNADAIGSVWYETKLA</sequence>
<gene>
    <name evidence="1" type="ORF">M8542_49420</name>
</gene>
<evidence type="ECO:0000313" key="1">
    <source>
        <dbReference type="EMBL" id="MCR6490831.1"/>
    </source>
</evidence>
<reference evidence="1" key="1">
    <citation type="submission" date="2022-06" db="EMBL/GenBank/DDBJ databases">
        <title>Amycolatopsis iheyaensis sp. nov., a new species of the genus Amycolatopsis isolated from soil in Iheya island, Japan.</title>
        <authorList>
            <person name="Ngamcharungchit C."/>
            <person name="Kanto H."/>
            <person name="Take A."/>
            <person name="Intra B."/>
            <person name="Matsumoto A."/>
            <person name="Panbangred W."/>
            <person name="Inahashi Y."/>
        </authorList>
    </citation>
    <scope>NUCLEOTIDE SEQUENCE</scope>
    <source>
        <strain evidence="1">OK19-0408</strain>
    </source>
</reference>
<protein>
    <submittedName>
        <fullName evidence="1">Uncharacterized protein</fullName>
    </submittedName>
</protein>